<gene>
    <name evidence="2" type="ORF">PGLA1383_LOCUS12564</name>
</gene>
<dbReference type="GO" id="GO:0000175">
    <property type="term" value="F:3'-5'-RNA exonuclease activity"/>
    <property type="evidence" value="ECO:0007669"/>
    <property type="project" value="TreeGrafter"/>
</dbReference>
<dbReference type="EMBL" id="CAJNNV010006712">
    <property type="protein sequence ID" value="CAE8593987.1"/>
    <property type="molecule type" value="Genomic_DNA"/>
</dbReference>
<evidence type="ECO:0000259" key="1">
    <source>
        <dbReference type="Pfam" id="PF03372"/>
    </source>
</evidence>
<proteinExistence type="predicted"/>
<evidence type="ECO:0000313" key="2">
    <source>
        <dbReference type="EMBL" id="CAE8593987.1"/>
    </source>
</evidence>
<dbReference type="OrthoDB" id="2866996at2759"/>
<dbReference type="InterPro" id="IPR050410">
    <property type="entry name" value="CCR4/nocturin_mRNA_transcr"/>
</dbReference>
<dbReference type="Gene3D" id="3.60.10.10">
    <property type="entry name" value="Endonuclease/exonuclease/phosphatase"/>
    <property type="match status" value="1"/>
</dbReference>
<dbReference type="PANTHER" id="PTHR12121:SF101">
    <property type="entry name" value="ENDONUCLEASE_EXONUCLEASE_PHOSPHATASE DOMAIN-CONTAINING PROTEIN"/>
    <property type="match status" value="1"/>
</dbReference>
<dbReference type="InterPro" id="IPR005135">
    <property type="entry name" value="Endo/exonuclease/phosphatase"/>
</dbReference>
<reference evidence="2" key="1">
    <citation type="submission" date="2021-02" db="EMBL/GenBank/DDBJ databases">
        <authorList>
            <person name="Dougan E. K."/>
            <person name="Rhodes N."/>
            <person name="Thang M."/>
            <person name="Chan C."/>
        </authorList>
    </citation>
    <scope>NUCLEOTIDE SEQUENCE</scope>
</reference>
<dbReference type="SUPFAM" id="SSF56219">
    <property type="entry name" value="DNase I-like"/>
    <property type="match status" value="1"/>
</dbReference>
<dbReference type="InterPro" id="IPR036691">
    <property type="entry name" value="Endo/exonu/phosph_ase_sf"/>
</dbReference>
<protein>
    <recommendedName>
        <fullName evidence="1">Endonuclease/exonuclease/phosphatase domain-containing protein</fullName>
    </recommendedName>
</protein>
<comment type="caution">
    <text evidence="2">The sequence shown here is derived from an EMBL/GenBank/DDBJ whole genome shotgun (WGS) entry which is preliminary data.</text>
</comment>
<dbReference type="OMA" id="HIMIAAE"/>
<dbReference type="Pfam" id="PF03372">
    <property type="entry name" value="Exo_endo_phos"/>
    <property type="match status" value="1"/>
</dbReference>
<organism evidence="2 3">
    <name type="scientific">Polarella glacialis</name>
    <name type="common">Dinoflagellate</name>
    <dbReference type="NCBI Taxonomy" id="89957"/>
    <lineage>
        <taxon>Eukaryota</taxon>
        <taxon>Sar</taxon>
        <taxon>Alveolata</taxon>
        <taxon>Dinophyceae</taxon>
        <taxon>Suessiales</taxon>
        <taxon>Suessiaceae</taxon>
        <taxon>Polarella</taxon>
    </lineage>
</organism>
<keyword evidence="3" id="KW-1185">Reference proteome</keyword>
<dbReference type="Proteomes" id="UP000654075">
    <property type="component" value="Unassembled WGS sequence"/>
</dbReference>
<dbReference type="PANTHER" id="PTHR12121">
    <property type="entry name" value="CARBON CATABOLITE REPRESSOR PROTEIN 4"/>
    <property type="match status" value="1"/>
</dbReference>
<name>A0A813E2A0_POLGL</name>
<feature type="domain" description="Endonuclease/exonuclease/phosphatase" evidence="1">
    <location>
        <begin position="80"/>
        <end position="426"/>
    </location>
</feature>
<sequence length="436" mass="47314">MRALRHPASAALGGSGHSWRLFASQASLLHTTCAQKRRTPPGPRDFAAGLGLAAALAAYCASADGPARCDGPAPADIKLVTYNVLSPKLAPPNHFPKCAPEDLDKANRLPKILARLREDVADGRIIALQEVDLEWAGQLHVFFAEQDYAVVFAQYGNQHSGYMGVMLAWPRTAFEALDVDISKLADTAPKGVWPKAERSTLNRFGMFTYQGMKEVLGCSPPDFNDRSDGEWRLAQSRANEAIFVRLRQRSAPLSRSFVVGTYHMPCLFGTTEKVRAVNITSQLLLGRLSSFAAGDPVALMGDFNMKPATSSYQLFSNGGSLSGVTQGLSASDVTDGSLLPEVRGFDRLPGVPLPGGLDSAYNKFYGKEPLFTNFAVSSFNPAPFVETLDYIWFSRGQFSVVACQQLPTSKEEVNGPFPNKTEPSDHLPLHATLRMG</sequence>
<accession>A0A813E2A0</accession>
<dbReference type="AlphaFoldDB" id="A0A813E2A0"/>
<evidence type="ECO:0000313" key="3">
    <source>
        <dbReference type="Proteomes" id="UP000654075"/>
    </source>
</evidence>